<name>A0A6J6JA00_9ZZZZ</name>
<feature type="transmembrane region" description="Helical" evidence="3">
    <location>
        <begin position="282"/>
        <end position="300"/>
    </location>
</feature>
<dbReference type="InterPro" id="IPR036890">
    <property type="entry name" value="HATPase_C_sf"/>
</dbReference>
<reference evidence="5" key="1">
    <citation type="submission" date="2020-05" db="EMBL/GenBank/DDBJ databases">
        <authorList>
            <person name="Chiriac C."/>
            <person name="Salcher M."/>
            <person name="Ghai R."/>
            <person name="Kavagutti S V."/>
        </authorList>
    </citation>
    <scope>NUCLEOTIDE SEQUENCE</scope>
</reference>
<keyword evidence="3" id="KW-0812">Transmembrane</keyword>
<keyword evidence="3" id="KW-1133">Transmembrane helix</keyword>
<evidence type="ECO:0000256" key="1">
    <source>
        <dbReference type="ARBA" id="ARBA00022679"/>
    </source>
</evidence>
<sequence length="579" mass="62742">MQKLETPNTNLREAVNSASGPAAFSNSVLLQFAPISFLLVFVSSPNRVGGSPLQWLLLATVGYLVTVAILLAFRFTVLSAEENRKPRPFWTSVAFVVAGAGRGLSIYFSGDALGIMSPEEFWYRLAGGPLFVYGAISVLAILQGSRNRHQKILDALELEKSQLDELRGGIRERIKSQRKDLLAKVQLQLAPVFQEMNAGTNSASTKISQRLTEFVDAVVRPLSHNIGQESSFEVRASDLTQKASRAKVKPQYLFKISVGMTIIPELMTFAAASLIIASTTMIFPDAVALATVLSLVAVYLSSSILKRLLKSLTLITPVAFIVNLLSGIATSIFSYLLLMVFGLALSGAQLLQFTASQVLVAGISFAIQLQRTQRLNAEQEMTGVVKNLEILNSQLRQELWLNRRKIASVLHGSVQSTLYASAMRLAKIDSPSADELQSVRDDLNAAISKLDSLESGESIDEILKQIIEVWDGVVEIKLPVISADLAKALTDNQAASACLAEVIREAVSNAVKHGAAKQIEVKVEKAARNLISVMVSNDGKPLSKQTDTGYGSSILDEVALNWSLESTGELTLLRAQIAV</sequence>
<keyword evidence="1" id="KW-0808">Transferase</keyword>
<feature type="transmembrane region" description="Helical" evidence="3">
    <location>
        <begin position="121"/>
        <end position="142"/>
    </location>
</feature>
<proteinExistence type="predicted"/>
<evidence type="ECO:0000313" key="4">
    <source>
        <dbReference type="EMBL" id="CAB4553021.1"/>
    </source>
</evidence>
<dbReference type="PANTHER" id="PTHR24421">
    <property type="entry name" value="NITRATE/NITRITE SENSOR PROTEIN NARX-RELATED"/>
    <property type="match status" value="1"/>
</dbReference>
<dbReference type="SUPFAM" id="SSF55874">
    <property type="entry name" value="ATPase domain of HSP90 chaperone/DNA topoisomerase II/histidine kinase"/>
    <property type="match status" value="1"/>
</dbReference>
<dbReference type="InterPro" id="IPR050482">
    <property type="entry name" value="Sensor_HK_TwoCompSys"/>
</dbReference>
<dbReference type="Gene3D" id="3.30.565.10">
    <property type="entry name" value="Histidine kinase-like ATPase, C-terminal domain"/>
    <property type="match status" value="1"/>
</dbReference>
<dbReference type="GO" id="GO:0016301">
    <property type="term" value="F:kinase activity"/>
    <property type="evidence" value="ECO:0007669"/>
    <property type="project" value="UniProtKB-KW"/>
</dbReference>
<feature type="transmembrane region" description="Helical" evidence="3">
    <location>
        <begin position="89"/>
        <end position="109"/>
    </location>
</feature>
<dbReference type="GO" id="GO:0000160">
    <property type="term" value="P:phosphorelay signal transduction system"/>
    <property type="evidence" value="ECO:0007669"/>
    <property type="project" value="UniProtKB-KW"/>
</dbReference>
<evidence type="ECO:0000256" key="2">
    <source>
        <dbReference type="ARBA" id="ARBA00022777"/>
    </source>
</evidence>
<feature type="transmembrane region" description="Helical" evidence="3">
    <location>
        <begin position="55"/>
        <end position="77"/>
    </location>
</feature>
<protein>
    <submittedName>
        <fullName evidence="5">Unannotated protein</fullName>
    </submittedName>
</protein>
<feature type="transmembrane region" description="Helical" evidence="3">
    <location>
        <begin position="312"/>
        <end position="338"/>
    </location>
</feature>
<dbReference type="EMBL" id="CAEZVO010000065">
    <property type="protein sequence ID" value="CAB4633947.1"/>
    <property type="molecule type" value="Genomic_DNA"/>
</dbReference>
<evidence type="ECO:0000256" key="3">
    <source>
        <dbReference type="SAM" id="Phobius"/>
    </source>
</evidence>
<organism evidence="5">
    <name type="scientific">freshwater metagenome</name>
    <dbReference type="NCBI Taxonomy" id="449393"/>
    <lineage>
        <taxon>unclassified sequences</taxon>
        <taxon>metagenomes</taxon>
        <taxon>ecological metagenomes</taxon>
    </lineage>
</organism>
<keyword evidence="2" id="KW-0418">Kinase</keyword>
<feature type="transmembrane region" description="Helical" evidence="3">
    <location>
        <begin position="21"/>
        <end position="43"/>
    </location>
</feature>
<keyword evidence="3" id="KW-0472">Membrane</keyword>
<dbReference type="EMBL" id="CAEZSZ010000032">
    <property type="protein sequence ID" value="CAB4553021.1"/>
    <property type="molecule type" value="Genomic_DNA"/>
</dbReference>
<evidence type="ECO:0000313" key="5">
    <source>
        <dbReference type="EMBL" id="CAB4633947.1"/>
    </source>
</evidence>
<gene>
    <name evidence="4" type="ORF">UFOPK1561_00421</name>
    <name evidence="5" type="ORF">UFOPK2044_00555</name>
</gene>
<feature type="transmembrane region" description="Helical" evidence="3">
    <location>
        <begin position="252"/>
        <end position="276"/>
    </location>
</feature>
<accession>A0A6J6JA00</accession>
<dbReference type="AlphaFoldDB" id="A0A6J6JA00"/>